<evidence type="ECO:0000313" key="2">
    <source>
        <dbReference type="Proteomes" id="UP000789833"/>
    </source>
</evidence>
<dbReference type="PANTHER" id="PTHR43460">
    <property type="entry name" value="METHYLTRANSFERASE"/>
    <property type="match status" value="1"/>
</dbReference>
<dbReference type="InterPro" id="IPR052939">
    <property type="entry name" value="23S_rRNA_MeTrnsfrase_RlmA"/>
</dbReference>
<organism evidence="1 2">
    <name type="scientific">Sutcliffiella rhizosphaerae</name>
    <dbReference type="NCBI Taxonomy" id="2880967"/>
    <lineage>
        <taxon>Bacteria</taxon>
        <taxon>Bacillati</taxon>
        <taxon>Bacillota</taxon>
        <taxon>Bacilli</taxon>
        <taxon>Bacillales</taxon>
        <taxon>Bacillaceae</taxon>
        <taxon>Sutcliffiella</taxon>
    </lineage>
</organism>
<sequence>MNIKEHPVQRFYDVGALIYYLKAIPWQIKDFRVEDYMDRLYEIHWQIEKDGYLDIRQHRFILKAVKNTRTLF</sequence>
<proteinExistence type="predicted"/>
<accession>A0ABN8A823</accession>
<reference evidence="1 2" key="1">
    <citation type="submission" date="2021-10" db="EMBL/GenBank/DDBJ databases">
        <authorList>
            <person name="Criscuolo A."/>
        </authorList>
    </citation>
    <scope>NUCLEOTIDE SEQUENCE [LARGE SCALE GENOMIC DNA]</scope>
    <source>
        <strain evidence="2">CIP 111883</strain>
    </source>
</reference>
<name>A0ABN8A823_9BACI</name>
<evidence type="ECO:0000313" key="1">
    <source>
        <dbReference type="EMBL" id="CAG9621253.1"/>
    </source>
</evidence>
<protein>
    <submittedName>
        <fullName evidence="1">Uncharacterized protein</fullName>
    </submittedName>
</protein>
<dbReference type="EMBL" id="CAKJTJ010000009">
    <property type="protein sequence ID" value="CAG9621253.1"/>
    <property type="molecule type" value="Genomic_DNA"/>
</dbReference>
<dbReference type="PANTHER" id="PTHR43460:SF1">
    <property type="entry name" value="METHYLTRANSFERASE TYPE 11 DOMAIN-CONTAINING PROTEIN"/>
    <property type="match status" value="1"/>
</dbReference>
<dbReference type="Proteomes" id="UP000789833">
    <property type="component" value="Unassembled WGS sequence"/>
</dbReference>
<keyword evidence="2" id="KW-1185">Reference proteome</keyword>
<comment type="caution">
    <text evidence="1">The sequence shown here is derived from an EMBL/GenBank/DDBJ whole genome shotgun (WGS) entry which is preliminary data.</text>
</comment>
<gene>
    <name evidence="1" type="ORF">BACCIP111883_02025</name>
</gene>